<organism evidence="9 10">
    <name type="scientific">Streptomyces venezuelae (strain ATCC 10712 / CBS 650.69 / DSM 40230 / JCM 4526 / NBRC 13096 / PD 04745)</name>
    <dbReference type="NCBI Taxonomy" id="953739"/>
    <lineage>
        <taxon>Bacteria</taxon>
        <taxon>Bacillati</taxon>
        <taxon>Actinomycetota</taxon>
        <taxon>Actinomycetes</taxon>
        <taxon>Kitasatosporales</taxon>
        <taxon>Streptomycetaceae</taxon>
        <taxon>Streptomyces</taxon>
    </lineage>
</organism>
<feature type="binding site" evidence="5">
    <location>
        <position position="43"/>
    </location>
    <ligand>
        <name>ATP</name>
        <dbReference type="ChEBI" id="CHEBI:30616"/>
    </ligand>
</feature>
<evidence type="ECO:0000256" key="2">
    <source>
        <dbReference type="ARBA" id="ARBA00022741"/>
    </source>
</evidence>
<dbReference type="PROSITE" id="PS50011">
    <property type="entry name" value="PROTEIN_KINASE_DOM"/>
    <property type="match status" value="1"/>
</dbReference>
<gene>
    <name evidence="9" type="ordered locus">SVEN_2014</name>
</gene>
<dbReference type="SUPFAM" id="SSF56112">
    <property type="entry name" value="Protein kinase-like (PK-like)"/>
    <property type="match status" value="1"/>
</dbReference>
<feature type="transmembrane region" description="Helical" evidence="7">
    <location>
        <begin position="339"/>
        <end position="360"/>
    </location>
</feature>
<dbReference type="AlphaFoldDB" id="F2RKR2"/>
<dbReference type="Gene3D" id="1.10.510.10">
    <property type="entry name" value="Transferase(Phosphotransferase) domain 1"/>
    <property type="match status" value="1"/>
</dbReference>
<dbReference type="InterPro" id="IPR017441">
    <property type="entry name" value="Protein_kinase_ATP_BS"/>
</dbReference>
<evidence type="ECO:0000313" key="9">
    <source>
        <dbReference type="EMBL" id="CCA55301.1"/>
    </source>
</evidence>
<dbReference type="PROSITE" id="PS00108">
    <property type="entry name" value="PROTEIN_KINASE_ST"/>
    <property type="match status" value="1"/>
</dbReference>
<evidence type="ECO:0000259" key="8">
    <source>
        <dbReference type="PROSITE" id="PS50011"/>
    </source>
</evidence>
<dbReference type="PATRIC" id="fig|953739.5.peg.4170"/>
<feature type="region of interest" description="Disordered" evidence="6">
    <location>
        <begin position="298"/>
        <end position="331"/>
    </location>
</feature>
<dbReference type="PANTHER" id="PTHR43289">
    <property type="entry name" value="MITOGEN-ACTIVATED PROTEIN KINASE KINASE KINASE 20-RELATED"/>
    <property type="match status" value="1"/>
</dbReference>
<dbReference type="InterPro" id="IPR011009">
    <property type="entry name" value="Kinase-like_dom_sf"/>
</dbReference>
<evidence type="ECO:0000256" key="3">
    <source>
        <dbReference type="ARBA" id="ARBA00022777"/>
    </source>
</evidence>
<keyword evidence="7" id="KW-1133">Transmembrane helix</keyword>
<evidence type="ECO:0000256" key="7">
    <source>
        <dbReference type="SAM" id="Phobius"/>
    </source>
</evidence>
<dbReference type="STRING" id="953739.SVEN_2014"/>
<dbReference type="OrthoDB" id="9762169at2"/>
<dbReference type="GO" id="GO:0005524">
    <property type="term" value="F:ATP binding"/>
    <property type="evidence" value="ECO:0007669"/>
    <property type="project" value="UniProtKB-UniRule"/>
</dbReference>
<dbReference type="PANTHER" id="PTHR43289:SF34">
    <property type="entry name" value="SERINE_THREONINE-PROTEIN KINASE YBDM-RELATED"/>
    <property type="match status" value="1"/>
</dbReference>
<dbReference type="KEGG" id="sve:SVEN_2014"/>
<dbReference type="Proteomes" id="UP000006854">
    <property type="component" value="Chromosome"/>
</dbReference>
<protein>
    <submittedName>
        <fullName evidence="9">Putative serine or threonine protein kinase</fullName>
        <ecNumber evidence="9">2.7.1.-</ecNumber>
    </submittedName>
</protein>
<dbReference type="SMART" id="SM00220">
    <property type="entry name" value="S_TKc"/>
    <property type="match status" value="1"/>
</dbReference>
<keyword evidence="7" id="KW-0812">Transmembrane</keyword>
<evidence type="ECO:0000256" key="1">
    <source>
        <dbReference type="ARBA" id="ARBA00022679"/>
    </source>
</evidence>
<keyword evidence="10" id="KW-1185">Reference proteome</keyword>
<reference evidence="9 10" key="1">
    <citation type="journal article" date="2011" name="BMC Genomics">
        <title>Genome-wide analysis of the role of GlnR in Streptomyces venezuelae provides new insights into global nitrogen regulation in actinomycetes.</title>
        <authorList>
            <person name="Pullan S.T."/>
            <person name="Bibb M.J."/>
            <person name="Merrick M."/>
        </authorList>
    </citation>
    <scope>NUCLEOTIDE SEQUENCE [LARGE SCALE GENOMIC DNA]</scope>
    <source>
        <strain evidence="9">ATCC 10712</strain>
    </source>
</reference>
<evidence type="ECO:0000256" key="5">
    <source>
        <dbReference type="PROSITE-ProRule" id="PRU10141"/>
    </source>
</evidence>
<keyword evidence="2 5" id="KW-0547">Nucleotide-binding</keyword>
<feature type="domain" description="Protein kinase" evidence="8">
    <location>
        <begin position="15"/>
        <end position="277"/>
    </location>
</feature>
<dbReference type="EC" id="2.7.1.-" evidence="9"/>
<dbReference type="PROSITE" id="PS00107">
    <property type="entry name" value="PROTEIN_KINASE_ATP"/>
    <property type="match status" value="1"/>
</dbReference>
<dbReference type="Gene3D" id="3.30.200.20">
    <property type="entry name" value="Phosphorylase Kinase, domain 1"/>
    <property type="match status" value="1"/>
</dbReference>
<keyword evidence="7" id="KW-0472">Membrane</keyword>
<dbReference type="HOGENOM" id="CLU_000288_135_1_11"/>
<dbReference type="Pfam" id="PF00069">
    <property type="entry name" value="Pkinase"/>
    <property type="match status" value="1"/>
</dbReference>
<keyword evidence="1 9" id="KW-0808">Transferase</keyword>
<evidence type="ECO:0000256" key="6">
    <source>
        <dbReference type="SAM" id="MobiDB-lite"/>
    </source>
</evidence>
<feature type="compositionally biased region" description="Pro residues" evidence="6">
    <location>
        <begin position="316"/>
        <end position="326"/>
    </location>
</feature>
<dbReference type="eggNOG" id="COG0515">
    <property type="taxonomic scope" value="Bacteria"/>
</dbReference>
<evidence type="ECO:0000313" key="10">
    <source>
        <dbReference type="Proteomes" id="UP000006854"/>
    </source>
</evidence>
<dbReference type="InterPro" id="IPR000719">
    <property type="entry name" value="Prot_kinase_dom"/>
</dbReference>
<sequence length="534" mass="55458">MKPLGPADPATAGPYRLLAELGQGGMGRVLLGAAPDGRLVAVKQVHARFAADDGFRARFRREVAASRQVSGAYTAAVLDADTEARLPWLASAFVAGPSLGAAVEDAGVLPEEAVRRLAAGLATALVEIHRTGIVHRDLKPENVLLAEDGVRVIDFGIARVAEGADATALTHTGWVVGSAAFMSPEQAEGRELTPASDVFALGAVLAMAATGDSPFSGTSMAGTLYNVVHREPDLTTLPPGLAALVGPCLAKAPADRPTPRQLLALLGPIPAAERPWPPSVHGLIATQQTEIDRLLDTTDRTPAPDAYSPTRVSPSAPGPGFGPPLPVAGTPRRGRARKITALVLAGVLAVAGLGVGAYVLTTRGDGAGGASGPPDKYAKIPTCAEAAGRLGLPERKKDRDAYGDRTNEASTSCTWIGTLDLGGGYVLENAYTLAYVQWTLKRTVENDKNATGLQRAEFAEGAADGTRDSGLGIGDEAYWDRPDGPDEHCDLRVRDGNLTLWVELGGDEHPEATCKTEAARIARAALAAVPPQGH</sequence>
<proteinExistence type="predicted"/>
<dbReference type="InterPro" id="IPR008271">
    <property type="entry name" value="Ser/Thr_kinase_AS"/>
</dbReference>
<dbReference type="CDD" id="cd14014">
    <property type="entry name" value="STKc_PknB_like"/>
    <property type="match status" value="1"/>
</dbReference>
<keyword evidence="4 5" id="KW-0067">ATP-binding</keyword>
<keyword evidence="3 9" id="KW-0418">Kinase</keyword>
<dbReference type="GO" id="GO:0004674">
    <property type="term" value="F:protein serine/threonine kinase activity"/>
    <property type="evidence" value="ECO:0007669"/>
    <property type="project" value="TreeGrafter"/>
</dbReference>
<evidence type="ECO:0000256" key="4">
    <source>
        <dbReference type="ARBA" id="ARBA00022840"/>
    </source>
</evidence>
<name>F2RKR2_STRVP</name>
<accession>F2RKR2</accession>
<dbReference type="EMBL" id="FR845719">
    <property type="protein sequence ID" value="CCA55301.1"/>
    <property type="molecule type" value="Genomic_DNA"/>
</dbReference>